<evidence type="ECO:0000313" key="1">
    <source>
        <dbReference type="EMBL" id="KAG1271302.1"/>
    </source>
</evidence>
<dbReference type="EMBL" id="JAANQT010018422">
    <property type="protein sequence ID" value="KAG1271302.1"/>
    <property type="molecule type" value="Genomic_DNA"/>
</dbReference>
<reference evidence="1" key="1">
    <citation type="journal article" date="2020" name="Microb. Genom.">
        <title>Genetic diversity of clinical and environmental Mucorales isolates obtained from an investigation of mucormycosis cases among solid organ transplant recipients.</title>
        <authorList>
            <person name="Nguyen M.H."/>
            <person name="Kaul D."/>
            <person name="Muto C."/>
            <person name="Cheng S.J."/>
            <person name="Richter R.A."/>
            <person name="Bruno V.M."/>
            <person name="Liu G."/>
            <person name="Beyhan S."/>
            <person name="Sundermann A.J."/>
            <person name="Mounaud S."/>
            <person name="Pasculle A.W."/>
            <person name="Nierman W.C."/>
            <person name="Driscoll E."/>
            <person name="Cumbie R."/>
            <person name="Clancy C.J."/>
            <person name="Dupont C.L."/>
        </authorList>
    </citation>
    <scope>NUCLEOTIDE SEQUENCE</scope>
    <source>
        <strain evidence="1">GL11</strain>
    </source>
</reference>
<accession>A0A9P7BIP0</accession>
<name>A0A9P7BIP0_RHIOR</name>
<keyword evidence="2" id="KW-1185">Reference proteome</keyword>
<protein>
    <submittedName>
        <fullName evidence="1">Uncharacterized protein</fullName>
    </submittedName>
</protein>
<gene>
    <name evidence="1" type="ORF">G6F64_015603</name>
</gene>
<evidence type="ECO:0000313" key="2">
    <source>
        <dbReference type="Proteomes" id="UP000716291"/>
    </source>
</evidence>
<proteinExistence type="predicted"/>
<sequence>MSPVRPVPTLPRMTMGSASAISFDPVSAGIGASASRTRLTGLRPALSPRPARISTGWARPKRALVVTDGTGSATDCAVAVAP</sequence>
<comment type="caution">
    <text evidence="1">The sequence shown here is derived from an EMBL/GenBank/DDBJ whole genome shotgun (WGS) entry which is preliminary data.</text>
</comment>
<dbReference type="AlphaFoldDB" id="A0A9P7BIP0"/>
<dbReference type="Proteomes" id="UP000716291">
    <property type="component" value="Unassembled WGS sequence"/>
</dbReference>
<organism evidence="1 2">
    <name type="scientific">Rhizopus oryzae</name>
    <name type="common">Mucormycosis agent</name>
    <name type="synonym">Rhizopus arrhizus var. delemar</name>
    <dbReference type="NCBI Taxonomy" id="64495"/>
    <lineage>
        <taxon>Eukaryota</taxon>
        <taxon>Fungi</taxon>
        <taxon>Fungi incertae sedis</taxon>
        <taxon>Mucoromycota</taxon>
        <taxon>Mucoromycotina</taxon>
        <taxon>Mucoromycetes</taxon>
        <taxon>Mucorales</taxon>
        <taxon>Mucorineae</taxon>
        <taxon>Rhizopodaceae</taxon>
        <taxon>Rhizopus</taxon>
    </lineage>
</organism>